<gene>
    <name evidence="8" type="ORF">Celaphus_00007880</name>
</gene>
<dbReference type="InterPro" id="IPR017943">
    <property type="entry name" value="Bactericidal_perm-incr_a/b_dom"/>
</dbReference>
<feature type="domain" description="Lipid-binding serum glycoprotein N-terminal" evidence="7">
    <location>
        <begin position="45"/>
        <end position="161"/>
    </location>
</feature>
<dbReference type="PANTHER" id="PTHR47145">
    <property type="entry name" value="BPI FOLD-CONTAINING FAMILY A MEMBER 2"/>
    <property type="match status" value="1"/>
</dbReference>
<dbReference type="AlphaFoldDB" id="A0A212CB81"/>
<feature type="chain" id="PRO_5012035658" description="Lipid-binding serum glycoprotein N-terminal domain-containing protein" evidence="6">
    <location>
        <begin position="20"/>
        <end position="208"/>
    </location>
</feature>
<dbReference type="Pfam" id="PF01273">
    <property type="entry name" value="LBP_BPI_CETP"/>
    <property type="match status" value="1"/>
</dbReference>
<sequence>MFQLWKLVLLCGLLAGTSASLLDNIRKDVLRKLKSGLEEGLNNLDSTLEKATSDSSAEVKIPITAHVSVKLPVFGEIVDLGLNLVLQFSVSVETDEETGVSQVVVQECKNDQQSIELTVLGRRIGVLRQVVDFAVNLANEVLSLVTQSELCPEVSSLLESLDAEYVKNRIGKSQPGKVAKGLPLQRHSGEQATLCLQHQQVWSGGPGS</sequence>
<evidence type="ECO:0000313" key="9">
    <source>
        <dbReference type="Proteomes" id="UP000242450"/>
    </source>
</evidence>
<comment type="similarity">
    <text evidence="2">Belongs to the BPI/LBP/Plunc superfamily. Plunc family.</text>
</comment>
<dbReference type="Proteomes" id="UP000242450">
    <property type="component" value="Chromosome 23"/>
</dbReference>
<dbReference type="InterPro" id="IPR017942">
    <property type="entry name" value="Lipid-bd_serum_glycop_N"/>
</dbReference>
<dbReference type="Gene3D" id="3.15.10.10">
    <property type="entry name" value="Bactericidal permeability-increasing protein, domain 1"/>
    <property type="match status" value="1"/>
</dbReference>
<evidence type="ECO:0000256" key="4">
    <source>
        <dbReference type="ARBA" id="ARBA00022729"/>
    </source>
</evidence>
<evidence type="ECO:0000313" key="8">
    <source>
        <dbReference type="EMBL" id="OWK03260.1"/>
    </source>
</evidence>
<dbReference type="OrthoDB" id="9838142at2759"/>
<dbReference type="GO" id="GO:0030141">
    <property type="term" value="C:secretory granule"/>
    <property type="evidence" value="ECO:0007669"/>
    <property type="project" value="TreeGrafter"/>
</dbReference>
<evidence type="ECO:0000256" key="5">
    <source>
        <dbReference type="ARBA" id="ARBA00023157"/>
    </source>
</evidence>
<dbReference type="GO" id="GO:0001530">
    <property type="term" value="F:lipopolysaccharide binding"/>
    <property type="evidence" value="ECO:0007669"/>
    <property type="project" value="TreeGrafter"/>
</dbReference>
<name>A0A212CB81_CEREH</name>
<keyword evidence="9" id="KW-1185">Reference proteome</keyword>
<dbReference type="PANTHER" id="PTHR47145:SF1">
    <property type="entry name" value="BPI FOLD-CONTAINING FAMILY A MEMBER 2"/>
    <property type="match status" value="1"/>
</dbReference>
<evidence type="ECO:0000259" key="7">
    <source>
        <dbReference type="Pfam" id="PF01273"/>
    </source>
</evidence>
<feature type="signal peptide" evidence="6">
    <location>
        <begin position="1"/>
        <end position="19"/>
    </location>
</feature>
<dbReference type="EMBL" id="MKHE01000023">
    <property type="protein sequence ID" value="OWK03260.1"/>
    <property type="molecule type" value="Genomic_DNA"/>
</dbReference>
<keyword evidence="3" id="KW-0964">Secreted</keyword>
<comment type="caution">
    <text evidence="8">The sequence shown here is derived from an EMBL/GenBank/DDBJ whole genome shotgun (WGS) entry which is preliminary data.</text>
</comment>
<dbReference type="SUPFAM" id="SSF55394">
    <property type="entry name" value="Bactericidal permeability-increasing protein, BPI"/>
    <property type="match status" value="1"/>
</dbReference>
<evidence type="ECO:0000256" key="2">
    <source>
        <dbReference type="ARBA" id="ARBA00009020"/>
    </source>
</evidence>
<dbReference type="InterPro" id="IPR052507">
    <property type="entry name" value="BPI_fold-antibacterial"/>
</dbReference>
<accession>A0A212CB81</accession>
<dbReference type="GO" id="GO:0070062">
    <property type="term" value="C:extracellular exosome"/>
    <property type="evidence" value="ECO:0007669"/>
    <property type="project" value="TreeGrafter"/>
</dbReference>
<reference evidence="8 9" key="1">
    <citation type="journal article" date="2018" name="Mol. Genet. Genomics">
        <title>The red deer Cervus elaphus genome CerEla1.0: sequencing, annotating, genes, and chromosomes.</title>
        <authorList>
            <person name="Bana N.A."/>
            <person name="Nyiri A."/>
            <person name="Nagy J."/>
            <person name="Frank K."/>
            <person name="Nagy T."/>
            <person name="Steger V."/>
            <person name="Schiller M."/>
            <person name="Lakatos P."/>
            <person name="Sugar L."/>
            <person name="Horn P."/>
            <person name="Barta E."/>
            <person name="Orosz L."/>
        </authorList>
    </citation>
    <scope>NUCLEOTIDE SEQUENCE [LARGE SCALE GENOMIC DNA]</scope>
    <source>
        <strain evidence="8">Hungarian</strain>
    </source>
</reference>
<organism evidence="8 9">
    <name type="scientific">Cervus elaphus hippelaphus</name>
    <name type="common">European red deer</name>
    <dbReference type="NCBI Taxonomy" id="46360"/>
    <lineage>
        <taxon>Eukaryota</taxon>
        <taxon>Metazoa</taxon>
        <taxon>Chordata</taxon>
        <taxon>Craniata</taxon>
        <taxon>Vertebrata</taxon>
        <taxon>Euteleostomi</taxon>
        <taxon>Mammalia</taxon>
        <taxon>Eutheria</taxon>
        <taxon>Laurasiatheria</taxon>
        <taxon>Artiodactyla</taxon>
        <taxon>Ruminantia</taxon>
        <taxon>Pecora</taxon>
        <taxon>Cervidae</taxon>
        <taxon>Cervinae</taxon>
        <taxon>Cervus</taxon>
    </lineage>
</organism>
<evidence type="ECO:0000256" key="1">
    <source>
        <dbReference type="ARBA" id="ARBA00004613"/>
    </source>
</evidence>
<comment type="subcellular location">
    <subcellularLocation>
        <location evidence="1">Secreted</location>
    </subcellularLocation>
</comment>
<evidence type="ECO:0000256" key="6">
    <source>
        <dbReference type="SAM" id="SignalP"/>
    </source>
</evidence>
<protein>
    <recommendedName>
        <fullName evidence="7">Lipid-binding serum glycoprotein N-terminal domain-containing protein</fullName>
    </recommendedName>
</protein>
<proteinExistence type="inferred from homology"/>
<keyword evidence="4 6" id="KW-0732">Signal</keyword>
<evidence type="ECO:0000256" key="3">
    <source>
        <dbReference type="ARBA" id="ARBA00022525"/>
    </source>
</evidence>
<keyword evidence="5" id="KW-1015">Disulfide bond</keyword>